<protein>
    <submittedName>
        <fullName evidence="3">Uncharacterized protein</fullName>
    </submittedName>
</protein>
<dbReference type="Proteomes" id="UP000584931">
    <property type="component" value="Unassembled WGS sequence"/>
</dbReference>
<evidence type="ECO:0000313" key="3">
    <source>
        <dbReference type="EMBL" id="NYH53178.1"/>
    </source>
</evidence>
<dbReference type="EMBL" id="JACCHL010000001">
    <property type="protein sequence ID" value="NYH53178.1"/>
    <property type="molecule type" value="Genomic_DNA"/>
</dbReference>
<keyword evidence="2" id="KW-0472">Membrane</keyword>
<comment type="caution">
    <text evidence="3">The sequence shown here is derived from an EMBL/GenBank/DDBJ whole genome shotgun (WGS) entry which is preliminary data.</text>
</comment>
<reference evidence="3 4" key="1">
    <citation type="submission" date="2020-07" db="EMBL/GenBank/DDBJ databases">
        <title>Sequencing the genomes of 1000 actinobacteria strains.</title>
        <authorList>
            <person name="Klenk H.-P."/>
        </authorList>
    </citation>
    <scope>NUCLEOTIDE SEQUENCE [LARGE SCALE GENOMIC DNA]</scope>
    <source>
        <strain evidence="3 4">DSM 45278</strain>
    </source>
</reference>
<proteinExistence type="predicted"/>
<dbReference type="AlphaFoldDB" id="A0A7Z0BIW8"/>
<name>A0A7Z0BIW8_9ACTN</name>
<feature type="compositionally biased region" description="Pro residues" evidence="1">
    <location>
        <begin position="12"/>
        <end position="25"/>
    </location>
</feature>
<keyword evidence="2" id="KW-0812">Transmembrane</keyword>
<feature type="compositionally biased region" description="Low complexity" evidence="1">
    <location>
        <begin position="67"/>
        <end position="76"/>
    </location>
</feature>
<feature type="region of interest" description="Disordered" evidence="1">
    <location>
        <begin position="67"/>
        <end position="88"/>
    </location>
</feature>
<keyword evidence="2" id="KW-1133">Transmembrane helix</keyword>
<evidence type="ECO:0000256" key="1">
    <source>
        <dbReference type="SAM" id="MobiDB-lite"/>
    </source>
</evidence>
<gene>
    <name evidence="3" type="ORF">HNR06_002767</name>
</gene>
<feature type="region of interest" description="Disordered" evidence="1">
    <location>
        <begin position="178"/>
        <end position="203"/>
    </location>
</feature>
<feature type="transmembrane region" description="Helical" evidence="2">
    <location>
        <begin position="32"/>
        <end position="52"/>
    </location>
</feature>
<accession>A0A7Z0BIW8</accession>
<evidence type="ECO:0000256" key="2">
    <source>
        <dbReference type="SAM" id="Phobius"/>
    </source>
</evidence>
<evidence type="ECO:0000313" key="4">
    <source>
        <dbReference type="Proteomes" id="UP000584931"/>
    </source>
</evidence>
<feature type="region of interest" description="Disordered" evidence="1">
    <location>
        <begin position="1"/>
        <end position="29"/>
    </location>
</feature>
<sequence>MPPRDPPAGADPLPPNPVPPSPVPSKPRGGTALAVACAVVLVTAVCAGGWVGGRLYAGDPVLPLGAAAPTTGDTAPSPEPSPEGERAGYRGMSVALPEGWTSQTVREGFGVMSGPPEDLVEEEWLVLRPQDQSECEGNEWTWTDNHTGCRHLKVLGPLGIRYGGSGYGPIDLDNVGSHTSYTASGNPHPCPEGVPSHTTGTEEVPGLLPWEVEERDLGGEPARYGVGPTICYDVESQGFRHFEQRLWLVEDAGILVVDGYGLAEAEDVLATAEW</sequence>
<organism evidence="3 4">
    <name type="scientific">Nocardiopsis sinuspersici</name>
    <dbReference type="NCBI Taxonomy" id="501010"/>
    <lineage>
        <taxon>Bacteria</taxon>
        <taxon>Bacillati</taxon>
        <taxon>Actinomycetota</taxon>
        <taxon>Actinomycetes</taxon>
        <taxon>Streptosporangiales</taxon>
        <taxon>Nocardiopsidaceae</taxon>
        <taxon>Nocardiopsis</taxon>
    </lineage>
</organism>
<dbReference type="RefSeq" id="WP_179810290.1">
    <property type="nucleotide sequence ID" value="NZ_JACCHL010000001.1"/>
</dbReference>